<dbReference type="PROSITE" id="PS01180">
    <property type="entry name" value="CUB"/>
    <property type="match status" value="2"/>
</dbReference>
<feature type="chain" id="PRO_5016444911" evidence="3">
    <location>
        <begin position="22"/>
        <end position="1420"/>
    </location>
</feature>
<feature type="signal peptide" evidence="3">
    <location>
        <begin position="1"/>
        <end position="21"/>
    </location>
</feature>
<name>A0A328YDY3_9FLAO</name>
<dbReference type="SUPFAM" id="SSF49265">
    <property type="entry name" value="Fibronectin type III"/>
    <property type="match status" value="2"/>
</dbReference>
<dbReference type="Pfam" id="PF00041">
    <property type="entry name" value="fn3"/>
    <property type="match status" value="1"/>
</dbReference>
<dbReference type="InterPro" id="IPR003961">
    <property type="entry name" value="FN3_dom"/>
</dbReference>
<evidence type="ECO:0000256" key="3">
    <source>
        <dbReference type="SAM" id="SignalP"/>
    </source>
</evidence>
<evidence type="ECO:0000313" key="6">
    <source>
        <dbReference type="EMBL" id="RAR71343.1"/>
    </source>
</evidence>
<dbReference type="RefSeq" id="WP_112113549.1">
    <property type="nucleotide sequence ID" value="NZ_QLSZ01000008.1"/>
</dbReference>
<dbReference type="Pfam" id="PF24595">
    <property type="entry name" value="DUF7619"/>
    <property type="match status" value="1"/>
</dbReference>
<proteinExistence type="predicted"/>
<organism evidence="6 7">
    <name type="scientific">Flavobacterium aciduliphilum</name>
    <dbReference type="NCBI Taxonomy" id="1101402"/>
    <lineage>
        <taxon>Bacteria</taxon>
        <taxon>Pseudomonadati</taxon>
        <taxon>Bacteroidota</taxon>
        <taxon>Flavobacteriia</taxon>
        <taxon>Flavobacteriales</taxon>
        <taxon>Flavobacteriaceae</taxon>
        <taxon>Flavobacterium</taxon>
    </lineage>
</organism>
<dbReference type="CDD" id="cd00063">
    <property type="entry name" value="FN3"/>
    <property type="match status" value="2"/>
</dbReference>
<dbReference type="PROSITE" id="PS50853">
    <property type="entry name" value="FN3"/>
    <property type="match status" value="3"/>
</dbReference>
<dbReference type="Gene3D" id="2.60.120.290">
    <property type="entry name" value="Spermadhesin, CUB domain"/>
    <property type="match status" value="2"/>
</dbReference>
<dbReference type="SMART" id="SM00060">
    <property type="entry name" value="FN3"/>
    <property type="match status" value="2"/>
</dbReference>
<dbReference type="NCBIfam" id="TIGR04183">
    <property type="entry name" value="Por_Secre_tail"/>
    <property type="match status" value="1"/>
</dbReference>
<keyword evidence="7" id="KW-1185">Reference proteome</keyword>
<dbReference type="Pfam" id="PF00431">
    <property type="entry name" value="CUB"/>
    <property type="match status" value="2"/>
</dbReference>
<feature type="domain" description="Fibronectin type-III" evidence="5">
    <location>
        <begin position="451"/>
        <end position="545"/>
    </location>
</feature>
<dbReference type="EMBL" id="QLSZ01000008">
    <property type="protein sequence ID" value="RAR71343.1"/>
    <property type="molecule type" value="Genomic_DNA"/>
</dbReference>
<keyword evidence="2" id="KW-1015">Disulfide bond</keyword>
<evidence type="ECO:0000259" key="5">
    <source>
        <dbReference type="PROSITE" id="PS50853"/>
    </source>
</evidence>
<dbReference type="Proteomes" id="UP000248840">
    <property type="component" value="Unassembled WGS sequence"/>
</dbReference>
<dbReference type="InterPro" id="IPR013783">
    <property type="entry name" value="Ig-like_fold"/>
</dbReference>
<feature type="domain" description="Fibronectin type-III" evidence="5">
    <location>
        <begin position="140"/>
        <end position="230"/>
    </location>
</feature>
<comment type="caution">
    <text evidence="6">The sequence shown here is derived from an EMBL/GenBank/DDBJ whole genome shotgun (WGS) entry which is preliminary data.</text>
</comment>
<dbReference type="PANTHER" id="PTHR39385">
    <property type="entry name" value="PROTEIN CBG20422"/>
    <property type="match status" value="1"/>
</dbReference>
<evidence type="ECO:0000256" key="1">
    <source>
        <dbReference type="ARBA" id="ARBA00022729"/>
    </source>
</evidence>
<reference evidence="6 7" key="1">
    <citation type="submission" date="2018-06" db="EMBL/GenBank/DDBJ databases">
        <title>Genomic Encyclopedia of Archaeal and Bacterial Type Strains, Phase II (KMG-II): from individual species to whole genera.</title>
        <authorList>
            <person name="Goeker M."/>
        </authorList>
    </citation>
    <scope>NUCLEOTIDE SEQUENCE [LARGE SCALE GENOMIC DNA]</scope>
    <source>
        <strain evidence="6 7">DSM 25663</strain>
    </source>
</reference>
<dbReference type="Pfam" id="PF18962">
    <property type="entry name" value="Por_Secre_tail"/>
    <property type="match status" value="1"/>
</dbReference>
<dbReference type="Gene3D" id="2.60.40.10">
    <property type="entry name" value="Immunoglobulins"/>
    <property type="match status" value="2"/>
</dbReference>
<protein>
    <submittedName>
        <fullName evidence="6">Putative secreted protein (Por secretion system target)</fullName>
    </submittedName>
</protein>
<dbReference type="InterPro" id="IPR026444">
    <property type="entry name" value="Secre_tail"/>
</dbReference>
<dbReference type="SMART" id="SM00042">
    <property type="entry name" value="CUB"/>
    <property type="match status" value="2"/>
</dbReference>
<dbReference type="InterPro" id="IPR035914">
    <property type="entry name" value="Sperma_CUB_dom_sf"/>
</dbReference>
<dbReference type="InterPro" id="IPR055353">
    <property type="entry name" value="DUF7619"/>
</dbReference>
<feature type="domain" description="CUB" evidence="4">
    <location>
        <begin position="302"/>
        <end position="444"/>
    </location>
</feature>
<evidence type="ECO:0000259" key="4">
    <source>
        <dbReference type="PROSITE" id="PS01180"/>
    </source>
</evidence>
<dbReference type="SUPFAM" id="SSF49854">
    <property type="entry name" value="Spermadhesin, CUB domain"/>
    <property type="match status" value="2"/>
</dbReference>
<dbReference type="CDD" id="cd00041">
    <property type="entry name" value="CUB"/>
    <property type="match status" value="2"/>
</dbReference>
<sequence length="1420" mass="151148">MKKQLLYVFLVAIASVFTSQAQQLSCGTTFTDPGGANANYANSTTTTYTICPVSNTDYVTLSFSSFNLENNYDFLKIYDGIGSSAPLIASLTGNTIPSAISSSTPGGCLTVVFTSDSSVNATGWVASISCSSTTIANCLAPSNLTLSNTGTTTPILSWNANGANQWEVLVQDAGTTPATNTSGTIVTTNSFPMTNTSTSAMVVYVRAICANGLVSAWSTPYTFTNNTSTCAVPTQLSSSGITTNSATIAWANTSNASNWQVAIQLSTNTTIPSSGIDSSSSSYTATGLISGTSYKCYVRTNCGNGVYSSWSTALTFSTLGSPLTTPACGGLFTDNGGDALNYENNTNSTVTIYPTNPGDVVTLTFNTFDVETNWDGLYVYNGNSVNAPQISSANSAGSIPAGAYWGTTPPGPFTSSSPDGALTIKFISDNSVNKAGWNATVSCGIAPSCYAPVSLNASAITSSSATLNWTAFGNATQWEVTVLPAQSQAPTNNTTGTIVNTNLYNASGLSSATSYIAYVRSVCSSTDRSLWVPLAFSTLTCSMPTAFTANSITTSSAFISYTNNATNGASVQITAVPAGTVPSSNTLGTSITSSGITLGNLNCGTTYVVYASVNCTTAPAWTQVATFTTTNCPLTTGSPIPMVQCSDNGQACFTLTDNNSNILAGLNPSDYTIIYYVGSQTTPITTPYCITNGTYTVTAVLIKNSTQQQQTFSFTITAQTVGNTVLMNNLEQCDDDQNNVVTFNLTSQFTSTNPLAYYLSQTNAIAEINAVANPTSYSIPANSASVTIYVRESIPNACDAMYSFEIHAYADCNQAHVCNQANALCGALGIPFPNTHQGIHAEPNNAYGCLGTTPNPTWFYLPISNPGQINLTVEQNSSIDFLGNVLDVDYVLYGPFSDPVTPCSTHFTQSNIVSCSYSAAGVEHPYIPNAQVGQYYLLMTTNFSNQTGFIRITMDPTSQGSMDCSGIRLTAFLDENGNGSQESNEQNFPLGQFQYTLNNGTPHNISSPSGVYTIFDNNPSNTYNTSYSINPDYTNMYSLTNNSFNGLHTTIGGGVTTYTFPVTSTQNYNDLAINIVPFNAPRAGMIYKNKIVFSNLGNQTISNGTLSFTAQNGIIITTISVLGTTATANGFTYNFTNLLPFETRIITVSMLVPSIPTVSLGQLLTSTATITPTTDETLLTNNSVSNTQAIIGSYDPNDKTEAHGGKILYSSFSVNDELWYTIRFENSGTASAVNVRVEDELDPRINENSIKMISASHNYIMDRVTNHLIWKFDNIELPVSVADSEIGKGYIIFSAKLKPGFSVGDIIPNTAQIFFDSNPAIVTNTFNTEFVAALNALSFNTQDFMIYPNPTHQTVHLQLSNSDELIDSIVIYDISGKEICCETNLETTSWNKDTSQWQKGVYFVLVKSNNKSMVKKLVVD</sequence>
<gene>
    <name evidence="6" type="ORF">CLV55_10880</name>
</gene>
<keyword evidence="1 3" id="KW-0732">Signal</keyword>
<dbReference type="InterPro" id="IPR000859">
    <property type="entry name" value="CUB_dom"/>
</dbReference>
<evidence type="ECO:0000313" key="7">
    <source>
        <dbReference type="Proteomes" id="UP000248840"/>
    </source>
</evidence>
<accession>A0A328YDY3</accession>
<feature type="domain" description="Fibronectin type-III" evidence="5">
    <location>
        <begin position="232"/>
        <end position="321"/>
    </location>
</feature>
<dbReference type="InterPro" id="IPR036116">
    <property type="entry name" value="FN3_sf"/>
</dbReference>
<evidence type="ECO:0000256" key="2">
    <source>
        <dbReference type="ARBA" id="ARBA00023157"/>
    </source>
</evidence>
<dbReference type="PANTHER" id="PTHR39385:SF2">
    <property type="entry name" value="SLIT-LIKE 3 PROTEIN"/>
    <property type="match status" value="1"/>
</dbReference>
<feature type="domain" description="CUB" evidence="4">
    <location>
        <begin position="13"/>
        <end position="131"/>
    </location>
</feature>
<dbReference type="OrthoDB" id="1283425at2"/>